<reference evidence="5 6" key="1">
    <citation type="submission" date="2020-08" db="EMBL/GenBank/DDBJ databases">
        <title>Sequencing the genomes of 1000 actinobacteria strains.</title>
        <authorList>
            <person name="Klenk H.-P."/>
        </authorList>
    </citation>
    <scope>NUCLEOTIDE SEQUENCE [LARGE SCALE GENOMIC DNA]</scope>
    <source>
        <strain evidence="5 6">DSM 45809</strain>
    </source>
</reference>
<dbReference type="AlphaFoldDB" id="A0A7W7H7N5"/>
<sequence length="118" mass="13009">MAELRGRARDRAACPTRCGRGIRALVEPSGERFERAGRELAATGETVRKRQPGAPVDLTPQETTIMRLAMTGRTSPEIAAALFLSPGTVEWHMREVRAELDVSSRRELSEYDQSLNAG</sequence>
<proteinExistence type="predicted"/>
<dbReference type="Proteomes" id="UP000546162">
    <property type="component" value="Unassembled WGS sequence"/>
</dbReference>
<dbReference type="PANTHER" id="PTHR44688:SF16">
    <property type="entry name" value="DNA-BINDING TRANSCRIPTIONAL ACTIVATOR DEVR_DOSR"/>
    <property type="match status" value="1"/>
</dbReference>
<keyword evidence="3" id="KW-0804">Transcription</keyword>
<keyword evidence="6" id="KW-1185">Reference proteome</keyword>
<dbReference type="GO" id="GO:0003677">
    <property type="term" value="F:DNA binding"/>
    <property type="evidence" value="ECO:0007669"/>
    <property type="project" value="UniProtKB-KW"/>
</dbReference>
<dbReference type="PROSITE" id="PS50043">
    <property type="entry name" value="HTH_LUXR_2"/>
    <property type="match status" value="1"/>
</dbReference>
<evidence type="ECO:0000256" key="1">
    <source>
        <dbReference type="ARBA" id="ARBA00023015"/>
    </source>
</evidence>
<evidence type="ECO:0000259" key="4">
    <source>
        <dbReference type="PROSITE" id="PS50043"/>
    </source>
</evidence>
<dbReference type="GO" id="GO:0006355">
    <property type="term" value="P:regulation of DNA-templated transcription"/>
    <property type="evidence" value="ECO:0007669"/>
    <property type="project" value="InterPro"/>
</dbReference>
<evidence type="ECO:0000313" key="6">
    <source>
        <dbReference type="Proteomes" id="UP000546162"/>
    </source>
</evidence>
<dbReference type="PRINTS" id="PR00038">
    <property type="entry name" value="HTHLUXR"/>
</dbReference>
<keyword evidence="2 5" id="KW-0238">DNA-binding</keyword>
<dbReference type="SMART" id="SM00421">
    <property type="entry name" value="HTH_LUXR"/>
    <property type="match status" value="1"/>
</dbReference>
<dbReference type="Gene3D" id="1.10.10.10">
    <property type="entry name" value="Winged helix-like DNA-binding domain superfamily/Winged helix DNA-binding domain"/>
    <property type="match status" value="1"/>
</dbReference>
<dbReference type="SUPFAM" id="SSF46894">
    <property type="entry name" value="C-terminal effector domain of the bipartite response regulators"/>
    <property type="match status" value="1"/>
</dbReference>
<dbReference type="InterPro" id="IPR000792">
    <property type="entry name" value="Tscrpt_reg_LuxR_C"/>
</dbReference>
<dbReference type="PANTHER" id="PTHR44688">
    <property type="entry name" value="DNA-BINDING TRANSCRIPTIONAL ACTIVATOR DEVR_DOSR"/>
    <property type="match status" value="1"/>
</dbReference>
<evidence type="ECO:0000256" key="3">
    <source>
        <dbReference type="ARBA" id="ARBA00023163"/>
    </source>
</evidence>
<dbReference type="EMBL" id="JACHNB010000001">
    <property type="protein sequence ID" value="MBB4745117.1"/>
    <property type="molecule type" value="Genomic_DNA"/>
</dbReference>
<dbReference type="InterPro" id="IPR036388">
    <property type="entry name" value="WH-like_DNA-bd_sf"/>
</dbReference>
<dbReference type="InterPro" id="IPR016032">
    <property type="entry name" value="Sig_transdc_resp-reg_C-effctor"/>
</dbReference>
<dbReference type="RefSeq" id="WP_185045403.1">
    <property type="nucleotide sequence ID" value="NZ_BAABFG010000005.1"/>
</dbReference>
<dbReference type="Pfam" id="PF00196">
    <property type="entry name" value="GerE"/>
    <property type="match status" value="1"/>
</dbReference>
<keyword evidence="1" id="KW-0805">Transcription regulation</keyword>
<dbReference type="CDD" id="cd06170">
    <property type="entry name" value="LuxR_C_like"/>
    <property type="match status" value="1"/>
</dbReference>
<gene>
    <name evidence="5" type="ORF">BJY16_008576</name>
</gene>
<name>A0A7W7H7N5_9ACTN</name>
<feature type="domain" description="HTH luxR-type" evidence="4">
    <location>
        <begin position="51"/>
        <end position="116"/>
    </location>
</feature>
<comment type="caution">
    <text evidence="5">The sequence shown here is derived from an EMBL/GenBank/DDBJ whole genome shotgun (WGS) entry which is preliminary data.</text>
</comment>
<evidence type="ECO:0000313" key="5">
    <source>
        <dbReference type="EMBL" id="MBB4745117.1"/>
    </source>
</evidence>
<evidence type="ECO:0000256" key="2">
    <source>
        <dbReference type="ARBA" id="ARBA00023125"/>
    </source>
</evidence>
<protein>
    <submittedName>
        <fullName evidence="5">DNA-binding CsgD family transcriptional regulator</fullName>
    </submittedName>
</protein>
<accession>A0A7W7H7N5</accession>
<organism evidence="5 6">
    <name type="scientific">Actinoplanes octamycinicus</name>
    <dbReference type="NCBI Taxonomy" id="135948"/>
    <lineage>
        <taxon>Bacteria</taxon>
        <taxon>Bacillati</taxon>
        <taxon>Actinomycetota</taxon>
        <taxon>Actinomycetes</taxon>
        <taxon>Micromonosporales</taxon>
        <taxon>Micromonosporaceae</taxon>
        <taxon>Actinoplanes</taxon>
    </lineage>
</organism>